<gene>
    <name evidence="1" type="ORF">IE53DRAFT_64732</name>
</gene>
<dbReference type="EMBL" id="KZ819701">
    <property type="protein sequence ID" value="PWN53993.1"/>
    <property type="molecule type" value="Genomic_DNA"/>
</dbReference>
<sequence>MAKGQHLVSLLRTLPKRSAGKEKACSDRWEGLVRVRLSREELGWRRTRLSPLGGTLSNRRASRLFLMPGCGHPCDSFLPLGRYSNSYRLPEAWKITFTLPPTRGSPAPSALRSEQLLSFSYFSFSHSSSSLGLLPCRNPWISWEFSQDQARPLSTSSVIRGGHSSSTGTPS</sequence>
<protein>
    <submittedName>
        <fullName evidence="1">Uncharacterized protein</fullName>
    </submittedName>
</protein>
<evidence type="ECO:0000313" key="2">
    <source>
        <dbReference type="Proteomes" id="UP000245626"/>
    </source>
</evidence>
<name>A0ACD0P752_9BASI</name>
<accession>A0ACD0P752</accession>
<reference evidence="1 2" key="1">
    <citation type="journal article" date="2018" name="Mol. Biol. Evol.">
        <title>Broad Genomic Sampling Reveals a Smut Pathogenic Ancestry of the Fungal Clade Ustilaginomycotina.</title>
        <authorList>
            <person name="Kijpornyongpan T."/>
            <person name="Mondo S.J."/>
            <person name="Barry K."/>
            <person name="Sandor L."/>
            <person name="Lee J."/>
            <person name="Lipzen A."/>
            <person name="Pangilinan J."/>
            <person name="LaButti K."/>
            <person name="Hainaut M."/>
            <person name="Henrissat B."/>
            <person name="Grigoriev I.V."/>
            <person name="Spatafora J.W."/>
            <person name="Aime M.C."/>
        </authorList>
    </citation>
    <scope>NUCLEOTIDE SEQUENCE [LARGE SCALE GENOMIC DNA]</scope>
    <source>
        <strain evidence="1 2">SA 807</strain>
    </source>
</reference>
<proteinExistence type="predicted"/>
<dbReference type="Proteomes" id="UP000245626">
    <property type="component" value="Unassembled WGS sequence"/>
</dbReference>
<evidence type="ECO:0000313" key="1">
    <source>
        <dbReference type="EMBL" id="PWN53993.1"/>
    </source>
</evidence>
<organism evidence="1 2">
    <name type="scientific">Violaceomyces palustris</name>
    <dbReference type="NCBI Taxonomy" id="1673888"/>
    <lineage>
        <taxon>Eukaryota</taxon>
        <taxon>Fungi</taxon>
        <taxon>Dikarya</taxon>
        <taxon>Basidiomycota</taxon>
        <taxon>Ustilaginomycotina</taxon>
        <taxon>Ustilaginomycetes</taxon>
        <taxon>Violaceomycetales</taxon>
        <taxon>Violaceomycetaceae</taxon>
        <taxon>Violaceomyces</taxon>
    </lineage>
</organism>
<keyword evidence="2" id="KW-1185">Reference proteome</keyword>